<comment type="caution">
    <text evidence="2">The sequence shown here is derived from an EMBL/GenBank/DDBJ whole genome shotgun (WGS) entry which is preliminary data.</text>
</comment>
<protein>
    <submittedName>
        <fullName evidence="2">Uncharacterized protein</fullName>
    </submittedName>
</protein>
<feature type="chain" id="PRO_5040842304" evidence="1">
    <location>
        <begin position="24"/>
        <end position="175"/>
    </location>
</feature>
<sequence>MKKIVFTTVTMLSLSLWTTFAVAQIADTESAQAQNNEQITNDEAQELVAAANSSKINIQTRPEIMGLWGMEIPQNQSCVEYYNFSGENSMVIKSADEWSIAQYQYEAPSNRSESLPMLIFKISYDNNEMDCSGVKQDQSNELSKFFVKWVNQNQIQFCGTQRGENCFATLNKQLP</sequence>
<reference evidence="2" key="1">
    <citation type="submission" date="2022-02" db="EMBL/GenBank/DDBJ databases">
        <title>Acinetobacter A3.8 sp. nov., isolated from Sediment (Zhairuo Island).</title>
        <authorList>
            <person name="Zheng K."/>
        </authorList>
    </citation>
    <scope>NUCLEOTIDE SEQUENCE</scope>
    <source>
        <strain evidence="2">A3.8</strain>
    </source>
</reference>
<evidence type="ECO:0000313" key="3">
    <source>
        <dbReference type="Proteomes" id="UP001139701"/>
    </source>
</evidence>
<dbReference type="AlphaFoldDB" id="A0A9X1WVI6"/>
<keyword evidence="3" id="KW-1185">Reference proteome</keyword>
<name>A0A9X1WVI6_9GAMM</name>
<proteinExistence type="predicted"/>
<dbReference type="EMBL" id="JAKUML010000004">
    <property type="protein sequence ID" value="MCJ8145969.1"/>
    <property type="molecule type" value="Genomic_DNA"/>
</dbReference>
<evidence type="ECO:0000256" key="1">
    <source>
        <dbReference type="SAM" id="SignalP"/>
    </source>
</evidence>
<feature type="signal peptide" evidence="1">
    <location>
        <begin position="1"/>
        <end position="23"/>
    </location>
</feature>
<dbReference type="Proteomes" id="UP001139701">
    <property type="component" value="Unassembled WGS sequence"/>
</dbReference>
<gene>
    <name evidence="2" type="ORF">MKI79_03435</name>
</gene>
<organism evidence="2 3">
    <name type="scientific">Acinetobacter sedimenti</name>
    <dbReference type="NCBI Taxonomy" id="2919922"/>
    <lineage>
        <taxon>Bacteria</taxon>
        <taxon>Pseudomonadati</taxon>
        <taxon>Pseudomonadota</taxon>
        <taxon>Gammaproteobacteria</taxon>
        <taxon>Moraxellales</taxon>
        <taxon>Moraxellaceae</taxon>
        <taxon>Acinetobacter</taxon>
    </lineage>
</organism>
<keyword evidence="1" id="KW-0732">Signal</keyword>
<accession>A0A9X1WVI6</accession>
<evidence type="ECO:0000313" key="2">
    <source>
        <dbReference type="EMBL" id="MCJ8145969.1"/>
    </source>
</evidence>
<dbReference type="RefSeq" id="WP_241570669.1">
    <property type="nucleotide sequence ID" value="NZ_JAKUML010000004.1"/>
</dbReference>